<dbReference type="PROSITE" id="PS50158">
    <property type="entry name" value="ZF_CCHC"/>
    <property type="match status" value="1"/>
</dbReference>
<keyword evidence="1" id="KW-0863">Zinc-finger</keyword>
<evidence type="ECO:0000256" key="1">
    <source>
        <dbReference type="PROSITE-ProRule" id="PRU00047"/>
    </source>
</evidence>
<sequence length="418" mass="45765">MSQPDPFQALVDALRRTLTTNPPPPSPVTSPSPAPANTTGPSSPPPYASPMAKPAPYSGLAEDCSGFLLQCELVLEMQPHLYPNEASKIAFVISQLSGKALQWADSIWSQHGAITQSYLAFVSHFREVFRKPITDSSAGEKLYNLKQGSMSIYDYALQFRTLAAVSGWNEQALMVTYRQGLEPRVRLHLAACEDSIGLEKFIQFSIRCATRMQACLQEHQDQLLPTMLLCRSEPVSSPEPANESMDVENSRLSPSERRRWLTLNLCLYCGAPGHVIAACPTRPPRPMVSAIIPSPHKMKPLTTVVNLTAADISLTVVALLDSGSAGNFVSGALCRQLRLKTSPSPTIYQINSITGRPLSRKSVRTVAGPIKLQVGLLHQEELHLLVLEDSTADVVLGRPWLEQHNPTISWKTPVSLTV</sequence>
<dbReference type="GO" id="GO:0008270">
    <property type="term" value="F:zinc ion binding"/>
    <property type="evidence" value="ECO:0007669"/>
    <property type="project" value="UniProtKB-KW"/>
</dbReference>
<proteinExistence type="predicted"/>
<dbReference type="PANTHER" id="PTHR15503">
    <property type="entry name" value="LDOC1 RELATED"/>
    <property type="match status" value="1"/>
</dbReference>
<name>A0A3N0Z8F1_ANAGA</name>
<organism evidence="4 5">
    <name type="scientific">Anabarilius grahami</name>
    <name type="common">Kanglang fish</name>
    <name type="synonym">Barilius grahami</name>
    <dbReference type="NCBI Taxonomy" id="495550"/>
    <lineage>
        <taxon>Eukaryota</taxon>
        <taxon>Metazoa</taxon>
        <taxon>Chordata</taxon>
        <taxon>Craniata</taxon>
        <taxon>Vertebrata</taxon>
        <taxon>Euteleostomi</taxon>
        <taxon>Actinopterygii</taxon>
        <taxon>Neopterygii</taxon>
        <taxon>Teleostei</taxon>
        <taxon>Ostariophysi</taxon>
        <taxon>Cypriniformes</taxon>
        <taxon>Xenocyprididae</taxon>
        <taxon>Xenocypridinae</taxon>
        <taxon>Xenocypridinae incertae sedis</taxon>
        <taxon>Anabarilius</taxon>
    </lineage>
</organism>
<dbReference type="OrthoDB" id="5989194at2759"/>
<dbReference type="Pfam" id="PF19259">
    <property type="entry name" value="Ty3_capsid"/>
    <property type="match status" value="1"/>
</dbReference>
<dbReference type="InterPro" id="IPR021109">
    <property type="entry name" value="Peptidase_aspartic_dom_sf"/>
</dbReference>
<dbReference type="PANTHER" id="PTHR15503:SF22">
    <property type="entry name" value="TRANSPOSON TY3-I GAG POLYPROTEIN"/>
    <property type="match status" value="1"/>
</dbReference>
<feature type="domain" description="CCHC-type" evidence="3">
    <location>
        <begin position="266"/>
        <end position="280"/>
    </location>
</feature>
<evidence type="ECO:0000313" key="5">
    <source>
        <dbReference type="Proteomes" id="UP000281406"/>
    </source>
</evidence>
<dbReference type="SUPFAM" id="SSF50630">
    <property type="entry name" value="Acid proteases"/>
    <property type="match status" value="1"/>
</dbReference>
<dbReference type="AlphaFoldDB" id="A0A3N0Z8F1"/>
<dbReference type="CDD" id="cd00303">
    <property type="entry name" value="retropepsin_like"/>
    <property type="match status" value="1"/>
</dbReference>
<dbReference type="InterPro" id="IPR045358">
    <property type="entry name" value="Ty3_capsid"/>
</dbReference>
<dbReference type="InterPro" id="IPR001878">
    <property type="entry name" value="Znf_CCHC"/>
</dbReference>
<dbReference type="GO" id="GO:0003676">
    <property type="term" value="F:nucleic acid binding"/>
    <property type="evidence" value="ECO:0007669"/>
    <property type="project" value="InterPro"/>
</dbReference>
<gene>
    <name evidence="4" type="ORF">DPX16_1613</name>
</gene>
<evidence type="ECO:0000313" key="4">
    <source>
        <dbReference type="EMBL" id="ROL54727.1"/>
    </source>
</evidence>
<accession>A0A3N0Z8F1</accession>
<dbReference type="InterPro" id="IPR036875">
    <property type="entry name" value="Znf_CCHC_sf"/>
</dbReference>
<dbReference type="SUPFAM" id="SSF57756">
    <property type="entry name" value="Retrovirus zinc finger-like domains"/>
    <property type="match status" value="1"/>
</dbReference>
<dbReference type="InterPro" id="IPR032567">
    <property type="entry name" value="RTL1-rel"/>
</dbReference>
<evidence type="ECO:0000259" key="3">
    <source>
        <dbReference type="PROSITE" id="PS50158"/>
    </source>
</evidence>
<comment type="caution">
    <text evidence="4">The sequence shown here is derived from an EMBL/GenBank/DDBJ whole genome shotgun (WGS) entry which is preliminary data.</text>
</comment>
<keyword evidence="1" id="KW-0479">Metal-binding</keyword>
<feature type="compositionally biased region" description="Pro residues" evidence="2">
    <location>
        <begin position="21"/>
        <end position="34"/>
    </location>
</feature>
<feature type="region of interest" description="Disordered" evidence="2">
    <location>
        <begin position="1"/>
        <end position="52"/>
    </location>
</feature>
<dbReference type="Gene3D" id="2.40.70.10">
    <property type="entry name" value="Acid Proteases"/>
    <property type="match status" value="1"/>
</dbReference>
<keyword evidence="1" id="KW-0862">Zinc</keyword>
<dbReference type="EMBL" id="RJVU01006538">
    <property type="protein sequence ID" value="ROL54727.1"/>
    <property type="molecule type" value="Genomic_DNA"/>
</dbReference>
<keyword evidence="5" id="KW-1185">Reference proteome</keyword>
<protein>
    <submittedName>
        <fullName evidence="4">Retrotransposon-derived protein PEG10</fullName>
    </submittedName>
</protein>
<evidence type="ECO:0000256" key="2">
    <source>
        <dbReference type="SAM" id="MobiDB-lite"/>
    </source>
</evidence>
<dbReference type="Proteomes" id="UP000281406">
    <property type="component" value="Unassembled WGS sequence"/>
</dbReference>
<dbReference type="Pfam" id="PF13650">
    <property type="entry name" value="Asp_protease_2"/>
    <property type="match status" value="1"/>
</dbReference>
<reference evidence="4 5" key="1">
    <citation type="submission" date="2018-10" db="EMBL/GenBank/DDBJ databases">
        <title>Genome assembly for a Yunnan-Guizhou Plateau 3E fish, Anabarilius grahami (Regan), and its evolutionary and genetic applications.</title>
        <authorList>
            <person name="Jiang W."/>
        </authorList>
    </citation>
    <scope>NUCLEOTIDE SEQUENCE [LARGE SCALE GENOMIC DNA]</scope>
    <source>
        <strain evidence="4">AG-KIZ</strain>
        <tissue evidence="4">Muscle</tissue>
    </source>
</reference>